<gene>
    <name evidence="2" type="ORF">FC093_00835</name>
</gene>
<evidence type="ECO:0000259" key="1">
    <source>
        <dbReference type="PROSITE" id="PS51301"/>
    </source>
</evidence>
<dbReference type="Pfam" id="PF04383">
    <property type="entry name" value="KilA-N"/>
    <property type="match status" value="1"/>
</dbReference>
<evidence type="ECO:0000313" key="2">
    <source>
        <dbReference type="EMBL" id="TKK71601.1"/>
    </source>
</evidence>
<name>A0A4U3L8I0_9BACT</name>
<dbReference type="GO" id="GO:0003677">
    <property type="term" value="F:DNA binding"/>
    <property type="evidence" value="ECO:0007669"/>
    <property type="project" value="InterPro"/>
</dbReference>
<organism evidence="2 3">
    <name type="scientific">Ilyomonas limi</name>
    <dbReference type="NCBI Taxonomy" id="2575867"/>
    <lineage>
        <taxon>Bacteria</taxon>
        <taxon>Pseudomonadati</taxon>
        <taxon>Bacteroidota</taxon>
        <taxon>Chitinophagia</taxon>
        <taxon>Chitinophagales</taxon>
        <taxon>Chitinophagaceae</taxon>
        <taxon>Ilyomonas</taxon>
    </lineage>
</organism>
<dbReference type="InterPro" id="IPR005039">
    <property type="entry name" value="Ant_C"/>
</dbReference>
<dbReference type="Proteomes" id="UP000305848">
    <property type="component" value="Unassembled WGS sequence"/>
</dbReference>
<dbReference type="InterPro" id="IPR018004">
    <property type="entry name" value="KilA/APSES_HTH"/>
</dbReference>
<evidence type="ECO:0000313" key="3">
    <source>
        <dbReference type="Proteomes" id="UP000305848"/>
    </source>
</evidence>
<proteinExistence type="predicted"/>
<dbReference type="EMBL" id="SZQL01000001">
    <property type="protein sequence ID" value="TKK71601.1"/>
    <property type="molecule type" value="Genomic_DNA"/>
</dbReference>
<dbReference type="OrthoDB" id="9810290at2"/>
<dbReference type="PROSITE" id="PS51301">
    <property type="entry name" value="KILA_N"/>
    <property type="match status" value="1"/>
</dbReference>
<reference evidence="2 3" key="1">
    <citation type="submission" date="2019-05" db="EMBL/GenBank/DDBJ databases">
        <title>Panacibacter sp. strain 17mud1-8 Genome sequencing and assembly.</title>
        <authorList>
            <person name="Chhetri G."/>
        </authorList>
    </citation>
    <scope>NUCLEOTIDE SEQUENCE [LARGE SCALE GENOMIC DNA]</scope>
    <source>
        <strain evidence="2 3">17mud1-8</strain>
    </source>
</reference>
<protein>
    <recommendedName>
        <fullName evidence="1">KilA-N domain-containing protein</fullName>
    </recommendedName>
</protein>
<dbReference type="AlphaFoldDB" id="A0A4U3L8I0"/>
<accession>A0A4U3L8I0</accession>
<feature type="domain" description="KilA-N" evidence="1">
    <location>
        <begin position="7"/>
        <end position="113"/>
    </location>
</feature>
<dbReference type="SMART" id="SM01252">
    <property type="entry name" value="KilA-N"/>
    <property type="match status" value="1"/>
</dbReference>
<dbReference type="Pfam" id="PF03374">
    <property type="entry name" value="ANT"/>
    <property type="match status" value="1"/>
</dbReference>
<dbReference type="InterPro" id="IPR017880">
    <property type="entry name" value="KilA_N"/>
</dbReference>
<keyword evidence="3" id="KW-1185">Reference proteome</keyword>
<comment type="caution">
    <text evidence="2">The sequence shown here is derived from an EMBL/GenBank/DDBJ whole genome shotgun (WGS) entry which is preliminary data.</text>
</comment>
<dbReference type="RefSeq" id="WP_137259841.1">
    <property type="nucleotide sequence ID" value="NZ_SZQL01000001.1"/>
</dbReference>
<sequence>MMEAMNTPVSVYYGNNNITLFNNTGIMINATQMAKPFGKKPADWLRLSSTKRLLLELGEMKKVPVSELVQRVKKSAAEGGERSLLLQEDAAMEFARWLSPAFVIWSNQRMKELMLNGQTAVEQQETEAVLPDAFSPLIHQITLYEESVLEQARKLDYHDSVLQSRTLITTNVIAKELGMSAIALNKLLNAKKVIYKSDNHWVLYAEHAGKGYTGTKTAIFRDSAGNYQSNIHTYWTEKGRAFIHELLKEEQQVA</sequence>